<dbReference type="Gene3D" id="3.10.310.10">
    <property type="entry name" value="Diaminopimelate Epimerase, Chain A, domain 1"/>
    <property type="match status" value="2"/>
</dbReference>
<dbReference type="Pfam" id="PF01678">
    <property type="entry name" value="DAP_epimerase"/>
    <property type="match status" value="2"/>
</dbReference>
<dbReference type="PANTHER" id="PTHR31689:SF0">
    <property type="entry name" value="DIAMINOPIMELATE EPIMERASE"/>
    <property type="match status" value="1"/>
</dbReference>
<dbReference type="GO" id="GO:0009089">
    <property type="term" value="P:lysine biosynthetic process via diaminopimelate"/>
    <property type="evidence" value="ECO:0007669"/>
    <property type="project" value="UniProtKB-UniRule"/>
</dbReference>
<dbReference type="RefSeq" id="WP_133580310.1">
    <property type="nucleotide sequence ID" value="NZ_SNYJ01000006.1"/>
</dbReference>
<dbReference type="NCBIfam" id="TIGR00652">
    <property type="entry name" value="DapF"/>
    <property type="match status" value="1"/>
</dbReference>
<dbReference type="GO" id="GO:0005829">
    <property type="term" value="C:cytosol"/>
    <property type="evidence" value="ECO:0007669"/>
    <property type="project" value="TreeGrafter"/>
</dbReference>
<dbReference type="PANTHER" id="PTHR31689">
    <property type="entry name" value="DIAMINOPIMELATE EPIMERASE, CHLOROPLASTIC"/>
    <property type="match status" value="1"/>
</dbReference>
<protein>
    <recommendedName>
        <fullName evidence="3 9">Diaminopimelate epimerase</fullName>
        <shortName evidence="9">DAP epimerase</shortName>
        <ecNumber evidence="3 9">5.1.1.7</ecNumber>
    </recommendedName>
    <alternativeName>
        <fullName evidence="9">PLP-independent amino acid racemase</fullName>
    </alternativeName>
</protein>
<keyword evidence="4 9" id="KW-0963">Cytoplasm</keyword>
<sequence>MKRTLPFVKMEALGNNYIYLDCIGEDLPTLVWEDVAVDVSDRNTGIGSDGLILMMPSTKADLRMRVFNMDGSEAKNCGNGLRCVAKLFFDRGYSNGKKQFTIETLSGVVIATVISTARNEAKTIEINMGYPQLEAEQIPFLHEQKNEPLISYPLHMDNNTWHATMVSMGNPHAVIFVDSIAKAPVETVGKKLATDVRFPEGVNVEFVQKVSESEYHFAVWERGSGRTRACGTGACAAGVAAVLLGHANRDEDLLIHLEGGELQIRWNAEGEVIMTGDARIICAGDYYM</sequence>
<evidence type="ECO:0000256" key="5">
    <source>
        <dbReference type="ARBA" id="ARBA00022605"/>
    </source>
</evidence>
<dbReference type="PROSITE" id="PS01326">
    <property type="entry name" value="DAP_EPIMERASE"/>
    <property type="match status" value="1"/>
</dbReference>
<feature type="binding site" evidence="9">
    <location>
        <position position="203"/>
    </location>
    <ligand>
        <name>substrate</name>
    </ligand>
</feature>
<evidence type="ECO:0000256" key="3">
    <source>
        <dbReference type="ARBA" id="ARBA00013080"/>
    </source>
</evidence>
<dbReference type="InterPro" id="IPR001653">
    <property type="entry name" value="DAP_epimerase_DapF"/>
</dbReference>
<dbReference type="GO" id="GO:0008837">
    <property type="term" value="F:diaminopimelate epimerase activity"/>
    <property type="evidence" value="ECO:0007669"/>
    <property type="project" value="UniProtKB-UniRule"/>
</dbReference>
<evidence type="ECO:0000256" key="7">
    <source>
        <dbReference type="ARBA" id="ARBA00023235"/>
    </source>
</evidence>
<dbReference type="Proteomes" id="UP000295632">
    <property type="component" value="Unassembled WGS sequence"/>
</dbReference>
<dbReference type="UniPathway" id="UPA00034">
    <property type="reaction ID" value="UER00025"/>
</dbReference>
<dbReference type="EMBL" id="SNYJ01000006">
    <property type="protein sequence ID" value="TDQ40430.1"/>
    <property type="molecule type" value="Genomic_DNA"/>
</dbReference>
<feature type="active site" description="Proton acceptor" evidence="9">
    <location>
        <position position="230"/>
    </location>
</feature>
<comment type="caution">
    <text evidence="11">The sequence shown here is derived from an EMBL/GenBank/DDBJ whole genome shotgun (WGS) entry which is preliminary data.</text>
</comment>
<dbReference type="OrthoDB" id="9805408at2"/>
<organism evidence="11 12">
    <name type="scientific">Aureibacillus halotolerans</name>
    <dbReference type="NCBI Taxonomy" id="1508390"/>
    <lineage>
        <taxon>Bacteria</taxon>
        <taxon>Bacillati</taxon>
        <taxon>Bacillota</taxon>
        <taxon>Bacilli</taxon>
        <taxon>Bacillales</taxon>
        <taxon>Bacillaceae</taxon>
        <taxon>Aureibacillus</taxon>
    </lineage>
</organism>
<dbReference type="FunFam" id="3.10.310.10:FF:000004">
    <property type="entry name" value="Diaminopimelate epimerase"/>
    <property type="match status" value="1"/>
</dbReference>
<keyword evidence="7 9" id="KW-0413">Isomerase</keyword>
<evidence type="ECO:0000256" key="10">
    <source>
        <dbReference type="PROSITE-ProRule" id="PRU10125"/>
    </source>
</evidence>
<comment type="pathway">
    <text evidence="1 9">Amino-acid biosynthesis; L-lysine biosynthesis via DAP pathway; DL-2,6-diaminopimelate from LL-2,6-diaminopimelate: step 1/1.</text>
</comment>
<feature type="site" description="Could be important to modulate the pK values of the two catalytic cysteine residues" evidence="9">
    <location>
        <position position="172"/>
    </location>
</feature>
<feature type="binding site" evidence="9">
    <location>
        <position position="170"/>
    </location>
    <ligand>
        <name>substrate</name>
    </ligand>
</feature>
<evidence type="ECO:0000256" key="9">
    <source>
        <dbReference type="HAMAP-Rule" id="MF_00197"/>
    </source>
</evidence>
<dbReference type="SUPFAM" id="SSF54506">
    <property type="entry name" value="Diaminopimelate epimerase-like"/>
    <property type="match status" value="2"/>
</dbReference>
<proteinExistence type="inferred from homology"/>
<name>A0A4R6U264_9BACI</name>
<feature type="binding site" evidence="9">
    <location>
        <position position="68"/>
    </location>
    <ligand>
        <name>substrate</name>
    </ligand>
</feature>
<evidence type="ECO:0000256" key="1">
    <source>
        <dbReference type="ARBA" id="ARBA00005196"/>
    </source>
</evidence>
<evidence type="ECO:0000256" key="4">
    <source>
        <dbReference type="ARBA" id="ARBA00022490"/>
    </source>
</evidence>
<evidence type="ECO:0000313" key="12">
    <source>
        <dbReference type="Proteomes" id="UP000295632"/>
    </source>
</evidence>
<keyword evidence="5 9" id="KW-0028">Amino-acid biosynthesis</keyword>
<feature type="binding site" evidence="9">
    <location>
        <position position="15"/>
    </location>
    <ligand>
        <name>substrate</name>
    </ligand>
</feature>
<gene>
    <name evidence="9" type="primary">dapF</name>
    <name evidence="11" type="ORF">EV213_106148</name>
</gene>
<feature type="binding site" evidence="9">
    <location>
        <begin position="231"/>
        <end position="232"/>
    </location>
    <ligand>
        <name>substrate</name>
    </ligand>
</feature>
<evidence type="ECO:0000256" key="2">
    <source>
        <dbReference type="ARBA" id="ARBA00010219"/>
    </source>
</evidence>
<comment type="catalytic activity">
    <reaction evidence="8 9">
        <text>(2S,6S)-2,6-diaminopimelate = meso-2,6-diaminopimelate</text>
        <dbReference type="Rhea" id="RHEA:15393"/>
        <dbReference type="ChEBI" id="CHEBI:57609"/>
        <dbReference type="ChEBI" id="CHEBI:57791"/>
        <dbReference type="EC" id="5.1.1.7"/>
    </reaction>
</comment>
<feature type="binding site" evidence="9">
    <location>
        <begin position="221"/>
        <end position="222"/>
    </location>
    <ligand>
        <name>substrate</name>
    </ligand>
</feature>
<comment type="subunit">
    <text evidence="9">Homodimer.</text>
</comment>
<comment type="caution">
    <text evidence="9">Lacks conserved residue(s) required for the propagation of feature annotation.</text>
</comment>
<comment type="similarity">
    <text evidence="2 9">Belongs to the diaminopimelate epimerase family.</text>
</comment>
<feature type="site" description="Could be important to modulate the pK values of the two catalytic cysteine residues" evidence="9">
    <location>
        <position position="221"/>
    </location>
</feature>
<feature type="binding site" evidence="9">
    <location>
        <begin position="78"/>
        <end position="79"/>
    </location>
    <ligand>
        <name>substrate</name>
    </ligand>
</feature>
<dbReference type="InterPro" id="IPR018510">
    <property type="entry name" value="DAP_epimerase_AS"/>
</dbReference>
<evidence type="ECO:0000256" key="8">
    <source>
        <dbReference type="ARBA" id="ARBA00051712"/>
    </source>
</evidence>
<comment type="function">
    <text evidence="9">Catalyzes the stereoinversion of LL-2,6-diaminopimelate (L,L-DAP) to meso-diaminopimelate (meso-DAP), a precursor of L-lysine and an essential component of the bacterial peptidoglycan.</text>
</comment>
<accession>A0A4R6U264</accession>
<comment type="subcellular location">
    <subcellularLocation>
        <location evidence="9">Cytoplasm</location>
    </subcellularLocation>
</comment>
<evidence type="ECO:0000313" key="11">
    <source>
        <dbReference type="EMBL" id="TDQ40430.1"/>
    </source>
</evidence>
<dbReference type="AlphaFoldDB" id="A0A4R6U264"/>
<keyword evidence="12" id="KW-1185">Reference proteome</keyword>
<feature type="active site" evidence="10">
    <location>
        <position position="77"/>
    </location>
</feature>
<evidence type="ECO:0000256" key="6">
    <source>
        <dbReference type="ARBA" id="ARBA00023154"/>
    </source>
</evidence>
<reference evidence="11 12" key="1">
    <citation type="submission" date="2019-03" db="EMBL/GenBank/DDBJ databases">
        <title>Genomic Encyclopedia of Type Strains, Phase IV (KMG-IV): sequencing the most valuable type-strain genomes for metagenomic binning, comparative biology and taxonomic classification.</title>
        <authorList>
            <person name="Goeker M."/>
        </authorList>
    </citation>
    <scope>NUCLEOTIDE SEQUENCE [LARGE SCALE GENOMIC DNA]</scope>
    <source>
        <strain evidence="11 12">DSM 28697</strain>
    </source>
</reference>
<dbReference type="HAMAP" id="MF_00197">
    <property type="entry name" value="DAP_epimerase"/>
    <property type="match status" value="1"/>
</dbReference>
<keyword evidence="6 9" id="KW-0457">Lysine biosynthesis</keyword>
<dbReference type="EC" id="5.1.1.7" evidence="3 9"/>
<feature type="active site" description="Proton donor" evidence="9">
    <location>
        <position position="77"/>
    </location>
</feature>